<dbReference type="GO" id="GO:0004622">
    <property type="term" value="F:phosphatidylcholine lysophospholipase activity"/>
    <property type="evidence" value="ECO:0007669"/>
    <property type="project" value="TreeGrafter"/>
</dbReference>
<evidence type="ECO:0000313" key="4">
    <source>
        <dbReference type="EMBL" id="TDK60373.1"/>
    </source>
</evidence>
<sequence>MKKFFTLLILSSLFLCSCSGSTQWMPHSYKKAAKIVYKQVPADFIPRKLTVVSAGDSLTQGVGDSTKTGGYLPYLKKMLEKEKGIKEAEFYNFGVQGNRTTQLMKRLQSPEVKSAISQADLVILTIGGNDIVKVLRDNITDLQFSDFTRGKEEYIVHLTQIMESITKENPNAKIVLVGLYNPFSKWFGNIKELDQIVGDWNSAGQSVIAHYPNAYFVHIDDLFNETSENLLYRDNFHPNDKGYKLIAQRLNQTLGERTLPDLERNSLMVSKEEN</sequence>
<feature type="chain" id="PRO_5044610215" evidence="1">
    <location>
        <begin position="25"/>
        <end position="274"/>
    </location>
</feature>
<reference evidence="4 5" key="1">
    <citation type="submission" date="2019-03" db="EMBL/GenBank/DDBJ databases">
        <title>Bacillus niacini sp. nov. a Nicotinate-Metabolizing Mesophile Isolated from Soil.</title>
        <authorList>
            <person name="Zhang G."/>
        </authorList>
    </citation>
    <scope>NUCLEOTIDE SEQUENCE [LARGE SCALE GENOMIC DNA]</scope>
    <source>
        <strain evidence="4 5">WN066</strain>
    </source>
</reference>
<dbReference type="PANTHER" id="PTHR30383">
    <property type="entry name" value="THIOESTERASE 1/PROTEASE 1/LYSOPHOSPHOLIPASE L1"/>
    <property type="match status" value="1"/>
</dbReference>
<feature type="domain" description="SGNH hydrolase-type esterase" evidence="2">
    <location>
        <begin position="55"/>
        <end position="245"/>
    </location>
</feature>
<comment type="caution">
    <text evidence="4">The sequence shown here is derived from an EMBL/GenBank/DDBJ whole genome shotgun (WGS) entry which is preliminary data.</text>
</comment>
<dbReference type="CDD" id="cd04506">
    <property type="entry name" value="SGNH_hydrolase_YpmR_like"/>
    <property type="match status" value="1"/>
</dbReference>
<dbReference type="Gene3D" id="3.40.50.1110">
    <property type="entry name" value="SGNH hydrolase"/>
    <property type="match status" value="1"/>
</dbReference>
<keyword evidence="6" id="KW-1185">Reference proteome</keyword>
<evidence type="ECO:0000259" key="2">
    <source>
        <dbReference type="Pfam" id="PF13472"/>
    </source>
</evidence>
<keyword evidence="1" id="KW-0732">Signal</keyword>
<name>A0A4V6PME3_9BACI</name>
<dbReference type="SUPFAM" id="SSF52266">
    <property type="entry name" value="SGNH hydrolase"/>
    <property type="match status" value="1"/>
</dbReference>
<feature type="signal peptide" evidence="1">
    <location>
        <begin position="1"/>
        <end position="24"/>
    </location>
</feature>
<protein>
    <submittedName>
        <fullName evidence="4">GDSL family lipase</fullName>
    </submittedName>
    <submittedName>
        <fullName evidence="3">SGNH/GDSL hydrolase family protein</fullName>
    </submittedName>
</protein>
<dbReference type="Proteomes" id="UP001178888">
    <property type="component" value="Unassembled WGS sequence"/>
</dbReference>
<accession>A0A4V6PME3</accession>
<dbReference type="Pfam" id="PF13472">
    <property type="entry name" value="Lipase_GDSL_2"/>
    <property type="match status" value="1"/>
</dbReference>
<dbReference type="PROSITE" id="PS51257">
    <property type="entry name" value="PROKAR_LIPOPROTEIN"/>
    <property type="match status" value="1"/>
</dbReference>
<proteinExistence type="predicted"/>
<dbReference type="PANTHER" id="PTHR30383:SF27">
    <property type="entry name" value="SPORE GERMINATION LIPASE LIPC"/>
    <property type="match status" value="1"/>
</dbReference>
<dbReference type="EMBL" id="JAVGVR010000001">
    <property type="protein sequence ID" value="MDQ6599347.1"/>
    <property type="molecule type" value="Genomic_DNA"/>
</dbReference>
<dbReference type="InterPro" id="IPR013830">
    <property type="entry name" value="SGNH_hydro"/>
</dbReference>
<dbReference type="Proteomes" id="UP000295132">
    <property type="component" value="Unassembled WGS sequence"/>
</dbReference>
<evidence type="ECO:0000256" key="1">
    <source>
        <dbReference type="SAM" id="SignalP"/>
    </source>
</evidence>
<organism evidence="4 5">
    <name type="scientific">Bacillus salipaludis</name>
    <dbReference type="NCBI Taxonomy" id="2547811"/>
    <lineage>
        <taxon>Bacteria</taxon>
        <taxon>Bacillati</taxon>
        <taxon>Bacillota</taxon>
        <taxon>Bacilli</taxon>
        <taxon>Bacillales</taxon>
        <taxon>Bacillaceae</taxon>
        <taxon>Bacillus</taxon>
    </lineage>
</organism>
<dbReference type="AlphaFoldDB" id="A0A4V6PME3"/>
<evidence type="ECO:0000313" key="3">
    <source>
        <dbReference type="EMBL" id="MDQ6599347.1"/>
    </source>
</evidence>
<dbReference type="RefSeq" id="WP_133336099.1">
    <property type="nucleotide sequence ID" value="NZ_JAVGVR010000001.1"/>
</dbReference>
<reference evidence="3" key="2">
    <citation type="submission" date="2023-08" db="EMBL/GenBank/DDBJ databases">
        <title>Nitrogen cycling bacteria in agricultural field soils.</title>
        <authorList>
            <person name="Jang J."/>
        </authorList>
    </citation>
    <scope>NUCLEOTIDE SEQUENCE</scope>
    <source>
        <strain evidence="3">PS3-36</strain>
    </source>
</reference>
<evidence type="ECO:0000313" key="5">
    <source>
        <dbReference type="Proteomes" id="UP000295132"/>
    </source>
</evidence>
<dbReference type="InterPro" id="IPR036514">
    <property type="entry name" value="SGNH_hydro_sf"/>
</dbReference>
<evidence type="ECO:0000313" key="6">
    <source>
        <dbReference type="Proteomes" id="UP001178888"/>
    </source>
</evidence>
<dbReference type="EMBL" id="SMYO01000007">
    <property type="protein sequence ID" value="TDK60373.1"/>
    <property type="molecule type" value="Genomic_DNA"/>
</dbReference>
<dbReference type="InterPro" id="IPR051532">
    <property type="entry name" value="Ester_Hydrolysis_Enzymes"/>
</dbReference>
<keyword evidence="3" id="KW-0378">Hydrolase</keyword>
<gene>
    <name evidence="4" type="ORF">E2K98_16860</name>
    <name evidence="3" type="ORF">RCG21_23925</name>
</gene>